<evidence type="ECO:0008006" key="5">
    <source>
        <dbReference type="Google" id="ProtNLM"/>
    </source>
</evidence>
<keyword evidence="4" id="KW-1185">Reference proteome</keyword>
<evidence type="ECO:0000256" key="1">
    <source>
        <dbReference type="SAM" id="MobiDB-lite"/>
    </source>
</evidence>
<feature type="region of interest" description="Disordered" evidence="1">
    <location>
        <begin position="1"/>
        <end position="41"/>
    </location>
</feature>
<keyword evidence="2" id="KW-0812">Transmembrane</keyword>
<protein>
    <recommendedName>
        <fullName evidence="5">Tat pathway signal sequence domain protein</fullName>
    </recommendedName>
</protein>
<gene>
    <name evidence="3" type="ORF">GCM10023082_56850</name>
</gene>
<keyword evidence="2" id="KW-0472">Membrane</keyword>
<proteinExistence type="predicted"/>
<name>A0ABP7G1P1_9ACTN</name>
<evidence type="ECO:0000313" key="4">
    <source>
        <dbReference type="Proteomes" id="UP001499884"/>
    </source>
</evidence>
<accession>A0ABP7G1P1</accession>
<comment type="caution">
    <text evidence="3">The sequence shown here is derived from an EMBL/GenBank/DDBJ whole genome shotgun (WGS) entry which is preliminary data.</text>
</comment>
<evidence type="ECO:0000256" key="2">
    <source>
        <dbReference type="SAM" id="Phobius"/>
    </source>
</evidence>
<keyword evidence="2" id="KW-1133">Transmembrane helix</keyword>
<evidence type="ECO:0000313" key="3">
    <source>
        <dbReference type="EMBL" id="GAA3753962.1"/>
    </source>
</evidence>
<feature type="compositionally biased region" description="Polar residues" evidence="1">
    <location>
        <begin position="1"/>
        <end position="17"/>
    </location>
</feature>
<feature type="transmembrane region" description="Helical" evidence="2">
    <location>
        <begin position="48"/>
        <end position="69"/>
    </location>
</feature>
<dbReference type="Proteomes" id="UP001499884">
    <property type="component" value="Unassembled WGS sequence"/>
</dbReference>
<reference evidence="4" key="1">
    <citation type="journal article" date="2019" name="Int. J. Syst. Evol. Microbiol.">
        <title>The Global Catalogue of Microorganisms (GCM) 10K type strain sequencing project: providing services to taxonomists for standard genome sequencing and annotation.</title>
        <authorList>
            <consortium name="The Broad Institute Genomics Platform"/>
            <consortium name="The Broad Institute Genome Sequencing Center for Infectious Disease"/>
            <person name="Wu L."/>
            <person name="Ma J."/>
        </authorList>
    </citation>
    <scope>NUCLEOTIDE SEQUENCE [LARGE SCALE GENOMIC DNA]</scope>
    <source>
        <strain evidence="4">JCM 30846</strain>
    </source>
</reference>
<dbReference type="EMBL" id="BAABEP010000061">
    <property type="protein sequence ID" value="GAA3753962.1"/>
    <property type="molecule type" value="Genomic_DNA"/>
</dbReference>
<sequence length="205" mass="22209">MANTNTDWFTSGQNTPPWYSGPQSPPAAPPPPSPGTTLDAKPARRRTWPYIVAAAVVTLGTAGIVHHVHEEHEQKVRTMKAVAYKGRSGAALHLDSVDATATAYWSVRRDKVTVELSSYYDPDARYLHIDAGRKTATNVRKHGWYPLPVEITLPVTDSLADVTVRIAVGGKSWHAGSLGMVRTVRLSPTGTAYDAKSGKQLPSDL</sequence>
<organism evidence="3 4">
    <name type="scientific">Streptomyces tremellae</name>
    <dbReference type="NCBI Taxonomy" id="1124239"/>
    <lineage>
        <taxon>Bacteria</taxon>
        <taxon>Bacillati</taxon>
        <taxon>Actinomycetota</taxon>
        <taxon>Actinomycetes</taxon>
        <taxon>Kitasatosporales</taxon>
        <taxon>Streptomycetaceae</taxon>
        <taxon>Streptomyces</taxon>
    </lineage>
</organism>
<feature type="compositionally biased region" description="Pro residues" evidence="1">
    <location>
        <begin position="23"/>
        <end position="34"/>
    </location>
</feature>